<dbReference type="Gene3D" id="1.25.40.10">
    <property type="entry name" value="Tetratricopeptide repeat domain"/>
    <property type="match status" value="2"/>
</dbReference>
<keyword evidence="4" id="KW-1185">Reference proteome</keyword>
<dbReference type="GO" id="GO:0003677">
    <property type="term" value="F:DNA binding"/>
    <property type="evidence" value="ECO:0007669"/>
    <property type="project" value="InterPro"/>
</dbReference>
<dbReference type="SMART" id="SM00028">
    <property type="entry name" value="TPR"/>
    <property type="match status" value="5"/>
</dbReference>
<gene>
    <name evidence="3" type="ORF">FGF67_02915</name>
</gene>
<dbReference type="RefSeq" id="WP_139694971.1">
    <property type="nucleotide sequence ID" value="NZ_CP074074.1"/>
</dbReference>
<dbReference type="Gene3D" id="1.10.10.10">
    <property type="entry name" value="Winged helix-like DNA-binding domain superfamily/Winged helix DNA-binding domain"/>
    <property type="match status" value="1"/>
</dbReference>
<dbReference type="PROSITE" id="PS50005">
    <property type="entry name" value="TPR"/>
    <property type="match status" value="1"/>
</dbReference>
<sequence>MLGSTQAQNTKDEKELSPQDVYRKATSLQYKYPDSSARLFQYSHDLNLKKGDSGSAAFGLLAKALVFEHQAQYAKSYDELWNALLLIDSSKHKIAELTVYNRLGKIYSYYKREDKALEYLKKSLNIQKQLIKQEMIKPSDLVISYHSITNIYRDLNNPELGEVYLDSAYLYFDRDNTPISKSFLDFEKANILAQKDNNKEALEIMESIAPWFQEKLPSYMVLVYKYWGDIYFNLNNLNKSEELYFKALQTSAEYSSHIDFTPLIYEKLTDLYLKKKDYQKAYTNIKKAKDLDATFFDSRSVSNQPLLEIKDTYRLEKEKQEQKIQAQHLKQLKQEAEIKNLQRIILFVSIIFLIIIGAIYIKNLRARHKSEKLLIQKNKELEIKKASELVELKNKELAASALRLIEKDEFLKNLKTKIREGDSVIKKSDLNKILKTVSINSYNTWDEFRLRFIEVNKEFYDKIFEKFPNLSQGDQKICALIKLNMSSKEMSRLLGISVESVHTSRHRIRKKMKLPRHINLEDYINSL</sequence>
<dbReference type="InterPro" id="IPR036388">
    <property type="entry name" value="WH-like_DNA-bd_sf"/>
</dbReference>
<comment type="caution">
    <text evidence="3">The sequence shown here is derived from an EMBL/GenBank/DDBJ whole genome shotgun (WGS) entry which is preliminary data.</text>
</comment>
<feature type="repeat" description="TPR" evidence="1">
    <location>
        <begin position="97"/>
        <end position="130"/>
    </location>
</feature>
<protein>
    <recommendedName>
        <fullName evidence="5">HTH luxR-type domain-containing protein</fullName>
    </recommendedName>
</protein>
<proteinExistence type="predicted"/>
<dbReference type="InterPro" id="IPR016032">
    <property type="entry name" value="Sig_transdc_resp-reg_C-effctor"/>
</dbReference>
<evidence type="ECO:0000256" key="2">
    <source>
        <dbReference type="SAM" id="Phobius"/>
    </source>
</evidence>
<dbReference type="OrthoDB" id="1090267at2"/>
<keyword evidence="2" id="KW-0812">Transmembrane</keyword>
<dbReference type="Proteomes" id="UP000308713">
    <property type="component" value="Unassembled WGS sequence"/>
</dbReference>
<dbReference type="InterPro" id="IPR011990">
    <property type="entry name" value="TPR-like_helical_dom_sf"/>
</dbReference>
<accession>A0A5C4SRH6</accession>
<dbReference type="SUPFAM" id="SSF48452">
    <property type="entry name" value="TPR-like"/>
    <property type="match status" value="2"/>
</dbReference>
<evidence type="ECO:0000256" key="1">
    <source>
        <dbReference type="PROSITE-ProRule" id="PRU00339"/>
    </source>
</evidence>
<dbReference type="EMBL" id="VDCS01000002">
    <property type="protein sequence ID" value="TNJ46600.1"/>
    <property type="molecule type" value="Genomic_DNA"/>
</dbReference>
<dbReference type="InterPro" id="IPR019734">
    <property type="entry name" value="TPR_rpt"/>
</dbReference>
<name>A0A5C4SRH6_9FLAO</name>
<reference evidence="3 4" key="1">
    <citation type="submission" date="2019-05" db="EMBL/GenBank/DDBJ databases">
        <title>Tamlana fucoidanivorans sp. nov., isolated from the surface of algae collected from Fujian province in China.</title>
        <authorList>
            <person name="Li J."/>
        </authorList>
    </citation>
    <scope>NUCLEOTIDE SEQUENCE [LARGE SCALE GENOMIC DNA]</scope>
    <source>
        <strain evidence="3 4">CW2-9</strain>
    </source>
</reference>
<evidence type="ECO:0000313" key="4">
    <source>
        <dbReference type="Proteomes" id="UP000308713"/>
    </source>
</evidence>
<keyword evidence="1" id="KW-0802">TPR repeat</keyword>
<keyword evidence="2" id="KW-1133">Transmembrane helix</keyword>
<evidence type="ECO:0000313" key="3">
    <source>
        <dbReference type="EMBL" id="TNJ46600.1"/>
    </source>
</evidence>
<dbReference type="GO" id="GO:0006355">
    <property type="term" value="P:regulation of DNA-templated transcription"/>
    <property type="evidence" value="ECO:0007669"/>
    <property type="project" value="InterPro"/>
</dbReference>
<dbReference type="SUPFAM" id="SSF46894">
    <property type="entry name" value="C-terminal effector domain of the bipartite response regulators"/>
    <property type="match status" value="1"/>
</dbReference>
<dbReference type="AlphaFoldDB" id="A0A5C4SRH6"/>
<feature type="transmembrane region" description="Helical" evidence="2">
    <location>
        <begin position="344"/>
        <end position="361"/>
    </location>
</feature>
<keyword evidence="2" id="KW-0472">Membrane</keyword>
<organism evidence="3 4">
    <name type="scientific">Allotamlana fucoidanivorans</name>
    <dbReference type="NCBI Taxonomy" id="2583814"/>
    <lineage>
        <taxon>Bacteria</taxon>
        <taxon>Pseudomonadati</taxon>
        <taxon>Bacteroidota</taxon>
        <taxon>Flavobacteriia</taxon>
        <taxon>Flavobacteriales</taxon>
        <taxon>Flavobacteriaceae</taxon>
        <taxon>Allotamlana</taxon>
    </lineage>
</organism>
<evidence type="ECO:0008006" key="5">
    <source>
        <dbReference type="Google" id="ProtNLM"/>
    </source>
</evidence>